<organism evidence="2 3">
    <name type="scientific">Naganishia liquefaciens</name>
    <dbReference type="NCBI Taxonomy" id="104408"/>
    <lineage>
        <taxon>Eukaryota</taxon>
        <taxon>Fungi</taxon>
        <taxon>Dikarya</taxon>
        <taxon>Basidiomycota</taxon>
        <taxon>Agaricomycotina</taxon>
        <taxon>Tremellomycetes</taxon>
        <taxon>Filobasidiales</taxon>
        <taxon>Filobasidiaceae</taxon>
        <taxon>Naganishia</taxon>
    </lineage>
</organism>
<name>A0A8H3TR99_9TREE</name>
<evidence type="ECO:0000313" key="3">
    <source>
        <dbReference type="Proteomes" id="UP000620104"/>
    </source>
</evidence>
<proteinExistence type="predicted"/>
<dbReference type="Proteomes" id="UP000620104">
    <property type="component" value="Unassembled WGS sequence"/>
</dbReference>
<comment type="caution">
    <text evidence="2">The sequence shown here is derived from an EMBL/GenBank/DDBJ whole genome shotgun (WGS) entry which is preliminary data.</text>
</comment>
<protein>
    <submittedName>
        <fullName evidence="2">Uncharacterized protein</fullName>
    </submittedName>
</protein>
<accession>A0A8H3TR99</accession>
<keyword evidence="3" id="KW-1185">Reference proteome</keyword>
<sequence>MAPSALNRSSANAPTVTRTSTPASATTSPLFQPSHPATPPAFALASPHPVRLSMLGKSVSTVGGVSSKASSAGTPSKGMDSLGLHDNFALDGSALQASSPEPTVRRCEDLARGLREYEDILLDEVESSESSSDASDVGEMELDDGGVRKTRKSKKPAGWQKGVARDAPKFQLIVDVPLWTPGCFQDLSSMQDVRDRTLSSLHTIVDNLRLRGGVRTSYRLVPTANGESWGCIRVAPFMSSSMTHGHQSYVNRNDHRAAAPAAFRRSTFAGPSFARNLYIGGSVDSTGFLASHANTHAGGTSEDEKQDVARVIKLALEKEGDGMIPEANAYLLALNGQPAFIIT</sequence>
<feature type="compositionally biased region" description="Polar residues" evidence="1">
    <location>
        <begin position="1"/>
        <end position="12"/>
    </location>
</feature>
<feature type="compositionally biased region" description="Low complexity" evidence="1">
    <location>
        <begin position="61"/>
        <end position="74"/>
    </location>
</feature>
<dbReference type="EMBL" id="BLZA01000013">
    <property type="protein sequence ID" value="GHJ85772.1"/>
    <property type="molecule type" value="Genomic_DNA"/>
</dbReference>
<feature type="region of interest" description="Disordered" evidence="1">
    <location>
        <begin position="61"/>
        <end position="80"/>
    </location>
</feature>
<feature type="region of interest" description="Disordered" evidence="1">
    <location>
        <begin position="125"/>
        <end position="161"/>
    </location>
</feature>
<dbReference type="AlphaFoldDB" id="A0A8H3TR99"/>
<dbReference type="OrthoDB" id="2575571at2759"/>
<feature type="region of interest" description="Disordered" evidence="1">
    <location>
        <begin position="1"/>
        <end position="44"/>
    </location>
</feature>
<gene>
    <name evidence="2" type="ORF">NliqN6_2174</name>
</gene>
<evidence type="ECO:0000256" key="1">
    <source>
        <dbReference type="SAM" id="MobiDB-lite"/>
    </source>
</evidence>
<evidence type="ECO:0000313" key="2">
    <source>
        <dbReference type="EMBL" id="GHJ85772.1"/>
    </source>
</evidence>
<reference evidence="2" key="1">
    <citation type="submission" date="2020-07" db="EMBL/GenBank/DDBJ databases">
        <title>Draft Genome Sequence of a Deep-Sea Yeast, Naganishia (Cryptococcus) liquefaciens strain N6.</title>
        <authorList>
            <person name="Han Y.W."/>
            <person name="Kajitani R."/>
            <person name="Morimoto H."/>
            <person name="Parhat M."/>
            <person name="Tsubouchi H."/>
            <person name="Bakenova O."/>
            <person name="Ogata M."/>
            <person name="Argunhan B."/>
            <person name="Aoki R."/>
            <person name="Kajiwara S."/>
            <person name="Itoh T."/>
            <person name="Iwasaki H."/>
        </authorList>
    </citation>
    <scope>NUCLEOTIDE SEQUENCE</scope>
    <source>
        <strain evidence="2">N6</strain>
    </source>
</reference>
<feature type="compositionally biased region" description="Low complexity" evidence="1">
    <location>
        <begin position="13"/>
        <end position="29"/>
    </location>
</feature>